<dbReference type="InterPro" id="IPR058240">
    <property type="entry name" value="rSAM_sf"/>
</dbReference>
<protein>
    <submittedName>
        <fullName evidence="2">Uncharacterized protein</fullName>
    </submittedName>
</protein>
<reference evidence="2" key="1">
    <citation type="submission" date="2023-02" db="EMBL/GenBank/DDBJ databases">
        <title>Genome of toxic invasive species Heracleum sosnowskyi carries increased number of genes despite the absence of recent whole-genome duplications.</title>
        <authorList>
            <person name="Schelkunov M."/>
            <person name="Shtratnikova V."/>
            <person name="Makarenko M."/>
            <person name="Klepikova A."/>
            <person name="Omelchenko D."/>
            <person name="Novikova G."/>
            <person name="Obukhova E."/>
            <person name="Bogdanov V."/>
            <person name="Penin A."/>
            <person name="Logacheva M."/>
        </authorList>
    </citation>
    <scope>NUCLEOTIDE SEQUENCE</scope>
    <source>
        <strain evidence="2">Hsosn_3</strain>
        <tissue evidence="2">Leaf</tissue>
    </source>
</reference>
<dbReference type="InterPro" id="IPR036389">
    <property type="entry name" value="RNase_III_sf"/>
</dbReference>
<dbReference type="GO" id="GO:0005739">
    <property type="term" value="C:mitochondrion"/>
    <property type="evidence" value="ECO:0007669"/>
    <property type="project" value="TreeGrafter"/>
</dbReference>
<dbReference type="GO" id="GO:0004525">
    <property type="term" value="F:ribonuclease III activity"/>
    <property type="evidence" value="ECO:0007669"/>
    <property type="project" value="InterPro"/>
</dbReference>
<dbReference type="SUPFAM" id="SSF69065">
    <property type="entry name" value="RNase III domain-like"/>
    <property type="match status" value="2"/>
</dbReference>
<sequence>MTWLGVEVNFLNIPYKRRFPAHPENLINLSSLESILKYSFKDASLLVEALTHGSFMLPQVPQCYQESMITKTSMMLGLGESDDELKEAMADLRAIDVDILTLGQYLQYIPDTPALDEDIKIGALIDTPALDWQCCGGEVAALSVMTWLGVEVNFLNIPYKRSFPAHPEKLINLSSLDSILKYSFKDASLLVEALTHGSFMLPQVPQCYQESMITKTSMMLGLGESDDELKEAMADLRAIDVDILTLGQYLQPTLLHLTVNEYILPEKFSFWKEYRESIGFRYVASGPWYVPIWSQTAADVRGGLLIANTPALDEDIKIGALIDTPTLDWQCGIRARGGGSRLNSLPSGPWVVPGWWRHGRRWQSCMCSMGCMCSMELPRKMRQCRKRLLKAEEETRVVSKIEEGVQGLTAFPPVLGLSLGGGGTDAGGKAACVVWDACVVWSCRER</sequence>
<dbReference type="SUPFAM" id="SSF102114">
    <property type="entry name" value="Radical SAM enzymes"/>
    <property type="match status" value="2"/>
</dbReference>
<keyword evidence="1" id="KW-0479">Metal-binding</keyword>
<evidence type="ECO:0000256" key="1">
    <source>
        <dbReference type="ARBA" id="ARBA00022485"/>
    </source>
</evidence>
<reference evidence="2" key="2">
    <citation type="submission" date="2023-05" db="EMBL/GenBank/DDBJ databases">
        <authorList>
            <person name="Schelkunov M.I."/>
        </authorList>
    </citation>
    <scope>NUCLEOTIDE SEQUENCE</scope>
    <source>
        <strain evidence="2">Hsosn_3</strain>
        <tissue evidence="2">Leaf</tissue>
    </source>
</reference>
<comment type="caution">
    <text evidence="2">The sequence shown here is derived from an EMBL/GenBank/DDBJ whole genome shotgun (WGS) entry which is preliminary data.</text>
</comment>
<evidence type="ECO:0000313" key="3">
    <source>
        <dbReference type="Proteomes" id="UP001237642"/>
    </source>
</evidence>
<dbReference type="EMBL" id="JAUIZM010000005">
    <property type="protein sequence ID" value="KAK1385797.1"/>
    <property type="molecule type" value="Genomic_DNA"/>
</dbReference>
<keyword evidence="1" id="KW-0408">Iron</keyword>
<accession>A0AAD8IK30</accession>
<dbReference type="GO" id="GO:0016992">
    <property type="term" value="F:lipoate synthase activity"/>
    <property type="evidence" value="ECO:0007669"/>
    <property type="project" value="InterPro"/>
</dbReference>
<name>A0AAD8IK30_9APIA</name>
<gene>
    <name evidence="2" type="ORF">POM88_023532</name>
</gene>
<dbReference type="Gene3D" id="1.10.1520.10">
    <property type="entry name" value="Ribonuclease III domain"/>
    <property type="match status" value="1"/>
</dbReference>
<keyword evidence="1" id="KW-0004">4Fe-4S</keyword>
<dbReference type="InterPro" id="IPR003698">
    <property type="entry name" value="Lipoyl_synth"/>
</dbReference>
<dbReference type="AlphaFoldDB" id="A0AAD8IK30"/>
<dbReference type="GO" id="GO:0006396">
    <property type="term" value="P:RNA processing"/>
    <property type="evidence" value="ECO:0007669"/>
    <property type="project" value="InterPro"/>
</dbReference>
<dbReference type="GO" id="GO:0051539">
    <property type="term" value="F:4 iron, 4 sulfur cluster binding"/>
    <property type="evidence" value="ECO:0007669"/>
    <property type="project" value="UniProtKB-KW"/>
</dbReference>
<organism evidence="2 3">
    <name type="scientific">Heracleum sosnowskyi</name>
    <dbReference type="NCBI Taxonomy" id="360622"/>
    <lineage>
        <taxon>Eukaryota</taxon>
        <taxon>Viridiplantae</taxon>
        <taxon>Streptophyta</taxon>
        <taxon>Embryophyta</taxon>
        <taxon>Tracheophyta</taxon>
        <taxon>Spermatophyta</taxon>
        <taxon>Magnoliopsida</taxon>
        <taxon>eudicotyledons</taxon>
        <taxon>Gunneridae</taxon>
        <taxon>Pentapetalae</taxon>
        <taxon>asterids</taxon>
        <taxon>campanulids</taxon>
        <taxon>Apiales</taxon>
        <taxon>Apiaceae</taxon>
        <taxon>Apioideae</taxon>
        <taxon>apioid superclade</taxon>
        <taxon>Tordylieae</taxon>
        <taxon>Tordyliinae</taxon>
        <taxon>Heracleum</taxon>
    </lineage>
</organism>
<keyword evidence="3" id="KW-1185">Reference proteome</keyword>
<keyword evidence="1" id="KW-0411">Iron-sulfur</keyword>
<evidence type="ECO:0000313" key="2">
    <source>
        <dbReference type="EMBL" id="KAK1385797.1"/>
    </source>
</evidence>
<proteinExistence type="predicted"/>
<dbReference type="PANTHER" id="PTHR10949:SF38">
    <property type="entry name" value="LIPOYL SYNTHASE, CHLOROPLASTIC"/>
    <property type="match status" value="1"/>
</dbReference>
<dbReference type="PANTHER" id="PTHR10949">
    <property type="entry name" value="LIPOYL SYNTHASE"/>
    <property type="match status" value="1"/>
</dbReference>
<dbReference type="Proteomes" id="UP001237642">
    <property type="component" value="Unassembled WGS sequence"/>
</dbReference>